<dbReference type="Pfam" id="PF13289">
    <property type="entry name" value="SIR2_2"/>
    <property type="match status" value="1"/>
</dbReference>
<reference evidence="1 2" key="1">
    <citation type="submission" date="2017-10" db="EMBL/GenBank/DDBJ databases">
        <title>Two draft genome sequences of Pusillimonas sp. strains isolated from a nitrate- and radionuclide-contaminated groundwater in Russia.</title>
        <authorList>
            <person name="Grouzdev D.S."/>
            <person name="Tourova T.P."/>
            <person name="Goeva M.A."/>
            <person name="Babich T.L."/>
            <person name="Sokolova D.S."/>
            <person name="Abdullin R."/>
            <person name="Poltaraus A.B."/>
            <person name="Toshchakov S.V."/>
            <person name="Nazina T.N."/>
        </authorList>
    </citation>
    <scope>NUCLEOTIDE SEQUENCE [LARGE SCALE GENOMIC DNA]</scope>
    <source>
        <strain evidence="1 2">JR1/69-2-13</strain>
    </source>
</reference>
<evidence type="ECO:0000313" key="1">
    <source>
        <dbReference type="EMBL" id="PLC52031.1"/>
    </source>
</evidence>
<evidence type="ECO:0000313" key="2">
    <source>
        <dbReference type="Proteomes" id="UP000234328"/>
    </source>
</evidence>
<dbReference type="Proteomes" id="UP000234328">
    <property type="component" value="Unassembled WGS sequence"/>
</dbReference>
<accession>A0A2N4UAH8</accession>
<gene>
    <name evidence="1" type="ORF">CR155_20250</name>
</gene>
<comment type="caution">
    <text evidence="1">The sequence shown here is derived from an EMBL/GenBank/DDBJ whole genome shotgun (WGS) entry which is preliminary data.</text>
</comment>
<evidence type="ECO:0008006" key="3">
    <source>
        <dbReference type="Google" id="ProtNLM"/>
    </source>
</evidence>
<proteinExistence type="predicted"/>
<organism evidence="1 2">
    <name type="scientific">Pollutimonas nitritireducens</name>
    <dbReference type="NCBI Taxonomy" id="2045209"/>
    <lineage>
        <taxon>Bacteria</taxon>
        <taxon>Pseudomonadati</taxon>
        <taxon>Pseudomonadota</taxon>
        <taxon>Betaproteobacteria</taxon>
        <taxon>Burkholderiales</taxon>
        <taxon>Alcaligenaceae</taxon>
        <taxon>Pollutimonas</taxon>
    </lineage>
</organism>
<dbReference type="EMBL" id="PDNV01000020">
    <property type="protein sequence ID" value="PLC52031.1"/>
    <property type="molecule type" value="Genomic_DNA"/>
</dbReference>
<sequence>MIKMNLDAASSVLDCFRGLPDFPAFEAFARALWQDEAAVMVGAGFSRVCTREKSSPAPPLWGDFKTEMAAALRYGQGEGPDSLRLAQEYQTLHGENGLDQLIHRLIADDQWEPGPLHKQLLELPWRDVLTTNWDTLLERTKPRTPDRIYSCVRTVQDIAHRAKPRIVKLHGSLPSHKPFIFTEDNYRNYPVQFAPFVNLAQQVMLEHDLCLIGFSGIDPNFLAWTGWVRDTLSVSARRIRLVGVLNLSPVSRTLLEGRNVTPIDLAPLVSALHSDEQHEKALELFFTALLASRPPSPYAWNLASNTVFQSNEANEKDRPTRGQIVKAWVEDKRIYPGWITSPYREAQQLRYSFPPVQQTNESAEAHLRFALERIWRHRTAAIWLNVEDMESADTHFGSAEQSLSKTEKTELCASIASEWRRYQKWDEWTRWMARLNTIGGEEAALHHAYETGQHALIDWDDDEVLSAATALDSDEPIWMMRRAGLMATVFRHREAAELYEAALRRIRQKLLSAPKSAWLISLEGWAALFHRVSYLALSDDRSSFPQDESDETRMRHVAAKADPWDTISRLERLASERIDRNRNDAEQWQLSFKSGRYRPGGTIRLNDDDECPFYSLLELIERTGAPERIASFNLFSTRMETAYRAITNRDEGDLLAFFARYRGSEQKVLDWIMPRMQVARLSCAAIEHFVCVIPRRVDRLAKLEDRRANEDHLVFLLALLARVVVRSPPKQALATFEWMIGLLASTALWWRSYSACAAVLEGAIEAMEPDERQKAMGFALDMKTPGEAGARGIERDWPELFDEFSDEDVRNFSVSSHAVARIDTLLNLVKDGAELDRGRALRRLKVLYRAGKLTSDQSEALNSAIWARCGAGGWPCDTQLHPWVFLELPGENRANALFLEKIVSGVADGQIAHELLINLDAGLERIKVVVPKDLLVLCVKSCLDWAPDAREDRHPLSWALSGDDSRDQATGRKIGELLARSLLTRLDVKDLPEDIAERLIDTERLPHISSLAATAFQVARLWPSYQPRAFVLIRSAIASRDPIRVYPAYIAMRQFIENASAQSGVPREIEELLLHACEQRTQPGLSSTLELLGDMVEKDQLNDYGLDRLSGALPHVLKEYRYDQKNLEVPSMADLPAVRKEVHRLSKLLVDRYAGLEDLKSELQNDVLPEVRFVN</sequence>
<keyword evidence="2" id="KW-1185">Reference proteome</keyword>
<protein>
    <recommendedName>
        <fullName evidence="3">SIR2-like domain-containing protein</fullName>
    </recommendedName>
</protein>
<dbReference type="OrthoDB" id="7221817at2"/>
<dbReference type="AlphaFoldDB" id="A0A2N4UAH8"/>
<name>A0A2N4UAH8_9BURK</name>